<dbReference type="SMART" id="SM00847">
    <property type="entry name" value="HA2"/>
    <property type="match status" value="1"/>
</dbReference>
<dbReference type="SUPFAM" id="SSF50249">
    <property type="entry name" value="Nucleic acid-binding proteins"/>
    <property type="match status" value="1"/>
</dbReference>
<dbReference type="Proteomes" id="UP000629468">
    <property type="component" value="Unassembled WGS sequence"/>
</dbReference>
<feature type="domain" description="Helicase ATP-binding" evidence="13">
    <location>
        <begin position="501"/>
        <end position="664"/>
    </location>
</feature>
<feature type="region of interest" description="Disordered" evidence="11">
    <location>
        <begin position="141"/>
        <end position="183"/>
    </location>
</feature>
<dbReference type="GO" id="GO:0003723">
    <property type="term" value="F:RNA binding"/>
    <property type="evidence" value="ECO:0007669"/>
    <property type="project" value="TreeGrafter"/>
</dbReference>
<dbReference type="InterPro" id="IPR048333">
    <property type="entry name" value="HA2_WH"/>
</dbReference>
<dbReference type="InterPro" id="IPR014001">
    <property type="entry name" value="Helicase_ATP-bd"/>
</dbReference>
<feature type="compositionally biased region" description="Basic residues" evidence="11">
    <location>
        <begin position="154"/>
        <end position="163"/>
    </location>
</feature>
<feature type="domain" description="S1 motif" evidence="12">
    <location>
        <begin position="194"/>
        <end position="265"/>
    </location>
</feature>
<dbReference type="EMBL" id="JABXXO010000001">
    <property type="protein sequence ID" value="KAF7784164.1"/>
    <property type="molecule type" value="Genomic_DNA"/>
</dbReference>
<dbReference type="GO" id="GO:0000390">
    <property type="term" value="P:spliceosomal complex disassembly"/>
    <property type="evidence" value="ECO:0007669"/>
    <property type="project" value="TreeGrafter"/>
</dbReference>
<gene>
    <name evidence="15" type="ORF">Agabi119p4_329</name>
</gene>
<evidence type="ECO:0000256" key="7">
    <source>
        <dbReference type="ARBA" id="ARBA00022840"/>
    </source>
</evidence>
<dbReference type="Pfam" id="PF00271">
    <property type="entry name" value="Helicase_C"/>
    <property type="match status" value="1"/>
</dbReference>
<comment type="subcellular location">
    <subcellularLocation>
        <location evidence="1">Nucleus</location>
    </subcellularLocation>
</comment>
<dbReference type="AlphaFoldDB" id="A0A8H7KL12"/>
<name>A0A8H7KL12_AGABI</name>
<evidence type="ECO:0000256" key="4">
    <source>
        <dbReference type="ARBA" id="ARBA00022741"/>
    </source>
</evidence>
<evidence type="ECO:0000256" key="6">
    <source>
        <dbReference type="ARBA" id="ARBA00022806"/>
    </source>
</evidence>
<proteinExistence type="predicted"/>
<dbReference type="InterPro" id="IPR012340">
    <property type="entry name" value="NA-bd_OB-fold"/>
</dbReference>
<dbReference type="InterPro" id="IPR027417">
    <property type="entry name" value="P-loop_NTPase"/>
</dbReference>
<dbReference type="PANTHER" id="PTHR18934">
    <property type="entry name" value="ATP-DEPENDENT RNA HELICASE"/>
    <property type="match status" value="1"/>
</dbReference>
<feature type="compositionally biased region" description="Basic and acidic residues" evidence="11">
    <location>
        <begin position="172"/>
        <end position="183"/>
    </location>
</feature>
<protein>
    <recommendedName>
        <fullName evidence="2">RNA helicase</fullName>
        <ecNumber evidence="2">3.6.4.13</ecNumber>
    </recommendedName>
</protein>
<organism evidence="15 16">
    <name type="scientific">Agaricus bisporus var. burnettii</name>
    <dbReference type="NCBI Taxonomy" id="192524"/>
    <lineage>
        <taxon>Eukaryota</taxon>
        <taxon>Fungi</taxon>
        <taxon>Dikarya</taxon>
        <taxon>Basidiomycota</taxon>
        <taxon>Agaricomycotina</taxon>
        <taxon>Agaricomycetes</taxon>
        <taxon>Agaricomycetidae</taxon>
        <taxon>Agaricales</taxon>
        <taxon>Agaricineae</taxon>
        <taxon>Agaricaceae</taxon>
        <taxon>Agaricus</taxon>
    </lineage>
</organism>
<dbReference type="InterPro" id="IPR011545">
    <property type="entry name" value="DEAD/DEAH_box_helicase_dom"/>
</dbReference>
<dbReference type="Pfam" id="PF07717">
    <property type="entry name" value="OB_NTP_bind"/>
    <property type="match status" value="1"/>
</dbReference>
<dbReference type="SMART" id="SM00316">
    <property type="entry name" value="S1"/>
    <property type="match status" value="1"/>
</dbReference>
<evidence type="ECO:0000259" key="14">
    <source>
        <dbReference type="PROSITE" id="PS51194"/>
    </source>
</evidence>
<feature type="compositionally biased region" description="Basic and acidic residues" evidence="11">
    <location>
        <begin position="408"/>
        <end position="418"/>
    </location>
</feature>
<dbReference type="GO" id="GO:0016787">
    <property type="term" value="F:hydrolase activity"/>
    <property type="evidence" value="ECO:0007669"/>
    <property type="project" value="UniProtKB-KW"/>
</dbReference>
<feature type="compositionally biased region" description="Basic residues" evidence="11">
    <location>
        <begin position="81"/>
        <end position="92"/>
    </location>
</feature>
<dbReference type="Gene3D" id="3.40.50.300">
    <property type="entry name" value="P-loop containing nucleotide triphosphate hydrolases"/>
    <property type="match status" value="2"/>
</dbReference>
<sequence>MTNDDLYDLEFLSLVAKISQELVNHLNLDDKVLAEFLIDLHEKSKGNLPAFKEELHKLEAGFSDSFVENLDRLILSMHPKYKKRRQKSKANNKAKNDEVELDEAERRKRLFPGLALKNQDPPAAVSDDVFLRELGDIVNGVKRGSSKEDERPTKRQRRSRSPHRSPSPMRGRSYDNHRERADGARSLDERPVLYKIYSGKVVGLKDFGAFVALDGVAGRAEGLVHVSSIQAGARANSANDLLSRNQPVKVKVLGVAGTRISLSMKDVDQLTGRDLTPYLRIRSEAELEEERARTVHVSSGANNVPLRSKDEAPVRSAKRLTSPERWELKQLISSGQLDASEYPDLNEEVNNPMAHAEVEEELDIEIREDEPPFLAGQTKRSLELSPVKIVKAPDGSLNRAALNGASLAKERREMRQQEANEEADSQARDFSQPWLDPMSKDSDKMFAQDLRGSLKSQKVGEVPKWKEQSFNKATTFGEITNLSIQDQRKSLPIYKLRNQLLQAIGDHQVLIVVGDTGSGKTTQMVQYMAEEGYADKGRIGCTQPRRVAAMSVAKRVSEEVGCRLGQEVGYTIRFEDCTSPETRIKYMTDGMLQRECLIDPLCSSYSVIMLDEAHERTIATDVLFGLLKKAVKRRPDLKLIVTSATLDAEKFSKYFYGCPIFTIPGRAYPVEMLYTKDPENDYLDASLITVMQIHLSEPPGDVLLFLTGQEEIDTACEILFERMKALGPKVPELIILPIYSALPSEVQSRVFEPTPPGARKVVIATNVAETSLTIPGIYYVVDPGFSKQNAYDPRLGMDSLVVMPISQAQARQRAGRAGRTGPGKCYRLYTEAAYRNEMLPNSIPDIQRTNLSSTILQLKAMGINDLLSFDFMDPPPSQTMLTALENLYALSALDDEGLLTRLGRKMADFPMEPPLAKMVIASVDLGCSEDILSIVAMLSVQTVFYRPKEKQSQADSKKAKFHQPEGDHLTLLTVYNGWKAANFSNPWCYENFIQARSMRRAQDVRKQLLGIMDRYKHDVVSAGRDYNRVRQAICSGFFRHAAKKDPSEGYKTLAEGTPVYIHPSSALFNRNPEWLVYHELILTTREYCHNVTVIEPKWLVEFAPQCFKVADANKISKRKKQETIEPLFNKYEKPDEWRLSKVRRSARSSQTFG</sequence>
<evidence type="ECO:0000259" key="13">
    <source>
        <dbReference type="PROSITE" id="PS51192"/>
    </source>
</evidence>
<dbReference type="InterPro" id="IPR049588">
    <property type="entry name" value="DHX8_GH2-like"/>
</dbReference>
<reference evidence="15 16" key="1">
    <citation type="journal article" name="Sci. Rep.">
        <title>Telomere-to-telomere assembled and centromere annotated genomes of the two main subspecies of the button mushroom Agaricus bisporus reveal especially polymorphic chromosome ends.</title>
        <authorList>
            <person name="Sonnenberg A.S.M."/>
            <person name="Sedaghat-Telgerd N."/>
            <person name="Lavrijssen B."/>
            <person name="Ohm R.A."/>
            <person name="Hendrickx P.M."/>
            <person name="Scholtmeijer K."/>
            <person name="Baars J.J.P."/>
            <person name="van Peer A."/>
        </authorList>
    </citation>
    <scope>NUCLEOTIDE SEQUENCE [LARGE SCALE GENOMIC DNA]</scope>
    <source>
        <strain evidence="15 16">H119_p4</strain>
    </source>
</reference>
<comment type="caution">
    <text evidence="15">The sequence shown here is derived from an EMBL/GenBank/DDBJ whole genome shotgun (WGS) entry which is preliminary data.</text>
</comment>
<evidence type="ECO:0000256" key="10">
    <source>
        <dbReference type="ARBA" id="ARBA00047984"/>
    </source>
</evidence>
<dbReference type="InterPro" id="IPR003029">
    <property type="entry name" value="S1_domain"/>
</dbReference>
<accession>A0A8H7KL12</accession>
<dbReference type="CDD" id="cd18791">
    <property type="entry name" value="SF2_C_RHA"/>
    <property type="match status" value="1"/>
</dbReference>
<dbReference type="Pfam" id="PF00270">
    <property type="entry name" value="DEAD"/>
    <property type="match status" value="1"/>
</dbReference>
<dbReference type="SMART" id="SM00487">
    <property type="entry name" value="DEXDc"/>
    <property type="match status" value="1"/>
</dbReference>
<evidence type="ECO:0000256" key="1">
    <source>
        <dbReference type="ARBA" id="ARBA00004123"/>
    </source>
</evidence>
<dbReference type="GO" id="GO:0071013">
    <property type="term" value="C:catalytic step 2 spliceosome"/>
    <property type="evidence" value="ECO:0007669"/>
    <property type="project" value="TreeGrafter"/>
</dbReference>
<keyword evidence="8" id="KW-0508">mRNA splicing</keyword>
<keyword evidence="5" id="KW-0378">Hydrolase</keyword>
<dbReference type="Pfam" id="PF00575">
    <property type="entry name" value="S1"/>
    <property type="match status" value="1"/>
</dbReference>
<comment type="catalytic activity">
    <reaction evidence="10">
        <text>ATP + H2O = ADP + phosphate + H(+)</text>
        <dbReference type="Rhea" id="RHEA:13065"/>
        <dbReference type="ChEBI" id="CHEBI:15377"/>
        <dbReference type="ChEBI" id="CHEBI:15378"/>
        <dbReference type="ChEBI" id="CHEBI:30616"/>
        <dbReference type="ChEBI" id="CHEBI:43474"/>
        <dbReference type="ChEBI" id="CHEBI:456216"/>
        <dbReference type="EC" id="3.6.4.13"/>
    </reaction>
</comment>
<dbReference type="GO" id="GO:0003724">
    <property type="term" value="F:RNA helicase activity"/>
    <property type="evidence" value="ECO:0007669"/>
    <property type="project" value="UniProtKB-EC"/>
</dbReference>
<evidence type="ECO:0000256" key="2">
    <source>
        <dbReference type="ARBA" id="ARBA00012552"/>
    </source>
</evidence>
<evidence type="ECO:0000256" key="8">
    <source>
        <dbReference type="ARBA" id="ARBA00023187"/>
    </source>
</evidence>
<dbReference type="FunFam" id="1.20.120.1080:FF:000001">
    <property type="entry name" value="Pre-mRNA-splicing factor ATP-dependent RNA helicase"/>
    <property type="match status" value="1"/>
</dbReference>
<dbReference type="Pfam" id="PF04408">
    <property type="entry name" value="WHD_HA2"/>
    <property type="match status" value="1"/>
</dbReference>
<evidence type="ECO:0000256" key="3">
    <source>
        <dbReference type="ARBA" id="ARBA00022664"/>
    </source>
</evidence>
<dbReference type="PROSITE" id="PS51194">
    <property type="entry name" value="HELICASE_CTER"/>
    <property type="match status" value="1"/>
</dbReference>
<dbReference type="PROSITE" id="PS50126">
    <property type="entry name" value="S1"/>
    <property type="match status" value="1"/>
</dbReference>
<dbReference type="GO" id="GO:0005684">
    <property type="term" value="C:U2-type spliceosomal complex"/>
    <property type="evidence" value="ECO:0007669"/>
    <property type="project" value="UniProtKB-ARBA"/>
</dbReference>
<dbReference type="Gene3D" id="2.40.50.140">
    <property type="entry name" value="Nucleic acid-binding proteins"/>
    <property type="match status" value="1"/>
</dbReference>
<evidence type="ECO:0000313" key="15">
    <source>
        <dbReference type="EMBL" id="KAF7784164.1"/>
    </source>
</evidence>
<dbReference type="InterPro" id="IPR001650">
    <property type="entry name" value="Helicase_C-like"/>
</dbReference>
<dbReference type="SUPFAM" id="SSF52540">
    <property type="entry name" value="P-loop containing nucleoside triphosphate hydrolases"/>
    <property type="match status" value="1"/>
</dbReference>
<dbReference type="FunFam" id="3.40.50.300:FF:000101">
    <property type="entry name" value="Pre-mRNA-splicing factor ATP-dependent RNA helicase"/>
    <property type="match status" value="1"/>
</dbReference>
<evidence type="ECO:0000256" key="11">
    <source>
        <dbReference type="SAM" id="MobiDB-lite"/>
    </source>
</evidence>
<evidence type="ECO:0000256" key="5">
    <source>
        <dbReference type="ARBA" id="ARBA00022801"/>
    </source>
</evidence>
<dbReference type="PROSITE" id="PS00690">
    <property type="entry name" value="DEAH_ATP_HELICASE"/>
    <property type="match status" value="1"/>
</dbReference>
<dbReference type="CDD" id="cd05684">
    <property type="entry name" value="S1_DHX8_helicase"/>
    <property type="match status" value="1"/>
</dbReference>
<dbReference type="SMART" id="SM00490">
    <property type="entry name" value="HELICc"/>
    <property type="match status" value="1"/>
</dbReference>
<dbReference type="CDD" id="cd21691">
    <property type="entry name" value="GH2-like_DHX8"/>
    <property type="match status" value="1"/>
</dbReference>
<dbReference type="Gene3D" id="1.20.120.1080">
    <property type="match status" value="1"/>
</dbReference>
<dbReference type="InterPro" id="IPR049621">
    <property type="entry name" value="S1_DHX8_helicase"/>
</dbReference>
<dbReference type="GO" id="GO:0005524">
    <property type="term" value="F:ATP binding"/>
    <property type="evidence" value="ECO:0007669"/>
    <property type="project" value="UniProtKB-KW"/>
</dbReference>
<keyword evidence="6" id="KW-0347">Helicase</keyword>
<dbReference type="CDD" id="cd17971">
    <property type="entry name" value="DEXHc_DHX8"/>
    <property type="match status" value="1"/>
</dbReference>
<keyword evidence="4" id="KW-0547">Nucleotide-binding</keyword>
<evidence type="ECO:0000259" key="12">
    <source>
        <dbReference type="PROSITE" id="PS50126"/>
    </source>
</evidence>
<evidence type="ECO:0000256" key="9">
    <source>
        <dbReference type="ARBA" id="ARBA00023242"/>
    </source>
</evidence>
<dbReference type="EC" id="3.6.4.13" evidence="2"/>
<dbReference type="FunFam" id="2.40.50.140:FF:000061">
    <property type="entry name" value="ATP-dependent RNA helicase DHX8"/>
    <property type="match status" value="1"/>
</dbReference>
<dbReference type="InterPro" id="IPR044762">
    <property type="entry name" value="DHX8/Prp22_DEXHc"/>
</dbReference>
<evidence type="ECO:0000313" key="16">
    <source>
        <dbReference type="Proteomes" id="UP000629468"/>
    </source>
</evidence>
<dbReference type="PROSITE" id="PS51192">
    <property type="entry name" value="HELICASE_ATP_BIND_1"/>
    <property type="match status" value="1"/>
</dbReference>
<dbReference type="FunFam" id="3.40.50.300:FF:000191">
    <property type="entry name" value="Pre-mRNA-splicing factor ATP-dependent RNA helicase"/>
    <property type="match status" value="1"/>
</dbReference>
<feature type="region of interest" description="Disordered" evidence="11">
    <location>
        <begin position="81"/>
        <end position="101"/>
    </location>
</feature>
<dbReference type="Pfam" id="PF21010">
    <property type="entry name" value="HA2_C"/>
    <property type="match status" value="1"/>
</dbReference>
<dbReference type="InterPro" id="IPR007502">
    <property type="entry name" value="Helicase-assoc_dom"/>
</dbReference>
<keyword evidence="3" id="KW-0507">mRNA processing</keyword>
<keyword evidence="9" id="KW-0539">Nucleus</keyword>
<dbReference type="InterPro" id="IPR002464">
    <property type="entry name" value="DNA/RNA_helicase_DEAH_CS"/>
</dbReference>
<keyword evidence="7" id="KW-0067">ATP-binding</keyword>
<dbReference type="InterPro" id="IPR011709">
    <property type="entry name" value="DEAD-box_helicase_OB_fold"/>
</dbReference>
<feature type="region of interest" description="Disordered" evidence="11">
    <location>
        <begin position="408"/>
        <end position="435"/>
    </location>
</feature>
<feature type="domain" description="Helicase C-terminal" evidence="14">
    <location>
        <begin position="682"/>
        <end position="862"/>
    </location>
</feature>
<dbReference type="PANTHER" id="PTHR18934:SF85">
    <property type="entry name" value="ATP-DEPENDENT RNA HELICASE DHX8"/>
    <property type="match status" value="1"/>
</dbReference>